<dbReference type="PANTHER" id="PTHR30204">
    <property type="entry name" value="REDOX-CYCLING DRUG-SENSING TRANSCRIPTIONAL ACTIVATOR SOXR"/>
    <property type="match status" value="1"/>
</dbReference>
<organism evidence="4 5">
    <name type="scientific">Actinomyces howellii</name>
    <dbReference type="NCBI Taxonomy" id="52771"/>
    <lineage>
        <taxon>Bacteria</taxon>
        <taxon>Bacillati</taxon>
        <taxon>Actinomycetota</taxon>
        <taxon>Actinomycetes</taxon>
        <taxon>Actinomycetales</taxon>
        <taxon>Actinomycetaceae</taxon>
        <taxon>Actinomyces</taxon>
    </lineage>
</organism>
<evidence type="ECO:0000256" key="1">
    <source>
        <dbReference type="ARBA" id="ARBA00023125"/>
    </source>
</evidence>
<evidence type="ECO:0000259" key="3">
    <source>
        <dbReference type="PROSITE" id="PS50937"/>
    </source>
</evidence>
<evidence type="ECO:0000256" key="2">
    <source>
        <dbReference type="SAM" id="Coils"/>
    </source>
</evidence>
<evidence type="ECO:0000313" key="4">
    <source>
        <dbReference type="EMBL" id="VEG26733.1"/>
    </source>
</evidence>
<reference evidence="4 5" key="1">
    <citation type="submission" date="2018-12" db="EMBL/GenBank/DDBJ databases">
        <authorList>
            <consortium name="Pathogen Informatics"/>
        </authorList>
    </citation>
    <scope>NUCLEOTIDE SEQUENCE [LARGE SCALE GENOMIC DNA]</scope>
    <source>
        <strain evidence="4 5">NCTC11636</strain>
    </source>
</reference>
<dbReference type="GO" id="GO:0003677">
    <property type="term" value="F:DNA binding"/>
    <property type="evidence" value="ECO:0007669"/>
    <property type="project" value="UniProtKB-KW"/>
</dbReference>
<dbReference type="OrthoDB" id="4569196at2"/>
<evidence type="ECO:0000313" key="5">
    <source>
        <dbReference type="Proteomes" id="UP000266895"/>
    </source>
</evidence>
<gene>
    <name evidence="4" type="primary">mta</name>
    <name evidence="4" type="ORF">NCTC11636_00677</name>
</gene>
<dbReference type="InterPro" id="IPR000551">
    <property type="entry name" value="MerR-type_HTH_dom"/>
</dbReference>
<dbReference type="Gene3D" id="1.10.1660.10">
    <property type="match status" value="1"/>
</dbReference>
<dbReference type="InterPro" id="IPR009061">
    <property type="entry name" value="DNA-bd_dom_put_sf"/>
</dbReference>
<dbReference type="InterPro" id="IPR047057">
    <property type="entry name" value="MerR_fam"/>
</dbReference>
<dbReference type="GO" id="GO:0003700">
    <property type="term" value="F:DNA-binding transcription factor activity"/>
    <property type="evidence" value="ECO:0007669"/>
    <property type="project" value="InterPro"/>
</dbReference>
<dbReference type="Proteomes" id="UP000266895">
    <property type="component" value="Chromosome"/>
</dbReference>
<keyword evidence="2" id="KW-0175">Coiled coil</keyword>
<keyword evidence="1" id="KW-0238">DNA-binding</keyword>
<dbReference type="AlphaFoldDB" id="A0A448HEX1"/>
<sequence length="283" mass="31199">MRVKEMADLAGTTPRAVRHYHRLGLLEIPPTVRGKRHYGVEHLARLLRIRWLAEGGLSLSQVAEMLSSDTRGADRSTVLQDLRAARGTIEAQRRSLEEQAVRIDELIARVESGSALSPAPTALTRFYDDLEDRVRKAGGDVAAVRTERQIKQVMAALGMIPDSAAAFVEELDDADMELCARQVCAFSRLPRLRAPEGLEQAHELAQNTYALCLRHKTAVVRALADLPDGALGRALWRLSHVMVVTGYPHPAQRAFAVHLLDLLMTDPDIAATIRRSAGKDPVL</sequence>
<dbReference type="CDD" id="cd00592">
    <property type="entry name" value="HTH_MerR-like"/>
    <property type="match status" value="1"/>
</dbReference>
<keyword evidence="5" id="KW-1185">Reference proteome</keyword>
<dbReference type="KEGG" id="ahw:NCTC11636_00677"/>
<dbReference type="Pfam" id="PF13411">
    <property type="entry name" value="MerR_1"/>
    <property type="match status" value="1"/>
</dbReference>
<accession>A0A448HEX1</accession>
<protein>
    <submittedName>
        <fullName evidence="4">Multidrug transporter activation protein</fullName>
    </submittedName>
</protein>
<dbReference type="PROSITE" id="PS50937">
    <property type="entry name" value="HTH_MERR_2"/>
    <property type="match status" value="1"/>
</dbReference>
<dbReference type="PANTHER" id="PTHR30204:SF93">
    <property type="entry name" value="HTH MERR-TYPE DOMAIN-CONTAINING PROTEIN"/>
    <property type="match status" value="1"/>
</dbReference>
<feature type="coiled-coil region" evidence="2">
    <location>
        <begin position="79"/>
        <end position="109"/>
    </location>
</feature>
<dbReference type="SMART" id="SM00422">
    <property type="entry name" value="HTH_MERR"/>
    <property type="match status" value="1"/>
</dbReference>
<dbReference type="RefSeq" id="WP_126381862.1">
    <property type="nucleotide sequence ID" value="NZ_LR134350.1"/>
</dbReference>
<dbReference type="SUPFAM" id="SSF46955">
    <property type="entry name" value="Putative DNA-binding domain"/>
    <property type="match status" value="1"/>
</dbReference>
<feature type="domain" description="HTH merR-type" evidence="3">
    <location>
        <begin position="1"/>
        <end position="68"/>
    </location>
</feature>
<name>A0A448HEX1_9ACTO</name>
<dbReference type="EMBL" id="LR134350">
    <property type="protein sequence ID" value="VEG26733.1"/>
    <property type="molecule type" value="Genomic_DNA"/>
</dbReference>
<proteinExistence type="predicted"/>